<name>A0AAF0EDC5_9BASI</name>
<dbReference type="AlphaFoldDB" id="A0AAF0EDC5"/>
<evidence type="ECO:0000313" key="3">
    <source>
        <dbReference type="Proteomes" id="UP001214415"/>
    </source>
</evidence>
<sequence>MSHPSKENMGLGYHRRPTANRLSSIPHSHGFDSLQDLLEREGYKETRIVTPVGKIPTSIVAHGSDDVEMADVKAPAIQDSKKPKQARSASFQSETKHNDIQAWMEGILLSQSHMPEEPVRRRHREPPLLKTRSDADLRSRTLRRRSSLWDASVAYRSGAAKPANPIPPVPPLPPALAKKPASDWNDASLLAAPKASVTLTTEAPPQTNSTMAFLSTPAEPVLSRHDAVVQVVEKDPTASLPRGIRRSKSEDLLHKALKSRRAQKPEMPPTCTCGRNTVKFGTVEPRWHMHDCPIRSAWEATAPEPVPPPPPRLTISTPRGVSAPKHLDLAGREYDPLDVPGNVAYLLRFSQPGIGLVKRATLAGLNGLFKSQEKVPMTMNAGSHSPSQPLRKPSVHRLSRTASLPRTDAMDTGSAALMSSGQETSRLDGKPMEGARSGSQRIHELRQHVEERMRQDEASSLVRVKAQQQETPPPSDHGLMDMGHAWESPTLQRQLRRGPSHVAHNLTDMFASSHPDLSNAESEEHLPATLSSVVDQDKPAPRIVMPPSAVPSISVLQTMTKNDAKGPISSPPTADKPPHPPATIRRMPSRCKAVNGSRHVLRPSSQGQIPAVHRSQPAARVVCATPSSDTLRNLSHAPL</sequence>
<reference evidence="2" key="1">
    <citation type="submission" date="2023-03" db="EMBL/GenBank/DDBJ databases">
        <title>Mating type loci evolution in Malassezia.</title>
        <authorList>
            <person name="Coelho M.A."/>
        </authorList>
    </citation>
    <scope>NUCLEOTIDE SEQUENCE</scope>
    <source>
        <strain evidence="2">CBS 12830</strain>
    </source>
</reference>
<evidence type="ECO:0000313" key="2">
    <source>
        <dbReference type="EMBL" id="WFD23134.1"/>
    </source>
</evidence>
<dbReference type="EMBL" id="CP119902">
    <property type="protein sequence ID" value="WFD23134.1"/>
    <property type="molecule type" value="Genomic_DNA"/>
</dbReference>
<organism evidence="2 3">
    <name type="scientific">Malassezia equina</name>
    <dbReference type="NCBI Taxonomy" id="1381935"/>
    <lineage>
        <taxon>Eukaryota</taxon>
        <taxon>Fungi</taxon>
        <taxon>Dikarya</taxon>
        <taxon>Basidiomycota</taxon>
        <taxon>Ustilaginomycotina</taxon>
        <taxon>Malasseziomycetes</taxon>
        <taxon>Malasseziales</taxon>
        <taxon>Malasseziaceae</taxon>
        <taxon>Malassezia</taxon>
    </lineage>
</organism>
<feature type="region of interest" description="Disordered" evidence="1">
    <location>
        <begin position="379"/>
        <end position="398"/>
    </location>
</feature>
<accession>A0AAF0EDC5</accession>
<keyword evidence="3" id="KW-1185">Reference proteome</keyword>
<dbReference type="Proteomes" id="UP001214415">
    <property type="component" value="Chromosome 3"/>
</dbReference>
<feature type="region of interest" description="Disordered" evidence="1">
    <location>
        <begin position="301"/>
        <end position="320"/>
    </location>
</feature>
<feature type="region of interest" description="Disordered" evidence="1">
    <location>
        <begin position="562"/>
        <end position="586"/>
    </location>
</feature>
<gene>
    <name evidence="2" type="ORF">MEQU1_001820</name>
</gene>
<feature type="region of interest" description="Disordered" evidence="1">
    <location>
        <begin position="403"/>
        <end position="439"/>
    </location>
</feature>
<evidence type="ECO:0000256" key="1">
    <source>
        <dbReference type="SAM" id="MobiDB-lite"/>
    </source>
</evidence>
<feature type="region of interest" description="Disordered" evidence="1">
    <location>
        <begin position="1"/>
        <end position="29"/>
    </location>
</feature>
<proteinExistence type="predicted"/>
<feature type="region of interest" description="Disordered" evidence="1">
    <location>
        <begin position="74"/>
        <end position="98"/>
    </location>
</feature>
<protein>
    <submittedName>
        <fullName evidence="2">Uncharacterized protein</fullName>
    </submittedName>
</protein>